<comment type="caution">
    <text evidence="2">The sequence shown here is derived from an EMBL/GenBank/DDBJ whole genome shotgun (WGS) entry which is preliminary data.</text>
</comment>
<sequence length="134" mass="14977">MTPEDKQLVDRLVARMKFLQTQQAAKKSRPQQTEGNKGAVVGQQDIHQETSEGQFEDPINQQQTREVDLGWEDHVIDDAHLGVEPETPKCTDVNCLGDKAEALLELERKLLSAMNYAKLHGISVSQLLDLLQSA</sequence>
<dbReference type="Proteomes" id="UP001209878">
    <property type="component" value="Unassembled WGS sequence"/>
</dbReference>
<name>A0AAD9KTG2_RIDPI</name>
<keyword evidence="3" id="KW-1185">Reference proteome</keyword>
<evidence type="ECO:0000313" key="3">
    <source>
        <dbReference type="Proteomes" id="UP001209878"/>
    </source>
</evidence>
<gene>
    <name evidence="2" type="ORF">NP493_624g00023</name>
</gene>
<feature type="region of interest" description="Disordered" evidence="1">
    <location>
        <begin position="20"/>
        <end position="64"/>
    </location>
</feature>
<feature type="compositionally biased region" description="Polar residues" evidence="1">
    <location>
        <begin position="20"/>
        <end position="35"/>
    </location>
</feature>
<protein>
    <submittedName>
        <fullName evidence="2">Uncharacterized protein</fullName>
    </submittedName>
</protein>
<organism evidence="2 3">
    <name type="scientific">Ridgeia piscesae</name>
    <name type="common">Tubeworm</name>
    <dbReference type="NCBI Taxonomy" id="27915"/>
    <lineage>
        <taxon>Eukaryota</taxon>
        <taxon>Metazoa</taxon>
        <taxon>Spiralia</taxon>
        <taxon>Lophotrochozoa</taxon>
        <taxon>Annelida</taxon>
        <taxon>Polychaeta</taxon>
        <taxon>Sedentaria</taxon>
        <taxon>Canalipalpata</taxon>
        <taxon>Sabellida</taxon>
        <taxon>Siboglinidae</taxon>
        <taxon>Ridgeia</taxon>
    </lineage>
</organism>
<reference evidence="2" key="1">
    <citation type="journal article" date="2023" name="Mol. Biol. Evol.">
        <title>Third-Generation Sequencing Reveals the Adaptive Role of the Epigenome in Three Deep-Sea Polychaetes.</title>
        <authorList>
            <person name="Perez M."/>
            <person name="Aroh O."/>
            <person name="Sun Y."/>
            <person name="Lan Y."/>
            <person name="Juniper S.K."/>
            <person name="Young C.R."/>
            <person name="Angers B."/>
            <person name="Qian P.Y."/>
        </authorList>
    </citation>
    <scope>NUCLEOTIDE SEQUENCE</scope>
    <source>
        <strain evidence="2">R07B-5</strain>
    </source>
</reference>
<evidence type="ECO:0000313" key="2">
    <source>
        <dbReference type="EMBL" id="KAK2177002.1"/>
    </source>
</evidence>
<dbReference type="EMBL" id="JAODUO010000624">
    <property type="protein sequence ID" value="KAK2177002.1"/>
    <property type="molecule type" value="Genomic_DNA"/>
</dbReference>
<evidence type="ECO:0000256" key="1">
    <source>
        <dbReference type="SAM" id="MobiDB-lite"/>
    </source>
</evidence>
<proteinExistence type="predicted"/>
<dbReference type="AlphaFoldDB" id="A0AAD9KTG2"/>
<accession>A0AAD9KTG2</accession>